<name>A0A7C1FIJ2_9CHLR</name>
<evidence type="ECO:0000313" key="3">
    <source>
        <dbReference type="EMBL" id="HDX32696.1"/>
    </source>
</evidence>
<dbReference type="InterPro" id="IPR039424">
    <property type="entry name" value="SBP_5"/>
</dbReference>
<gene>
    <name evidence="3" type="ORF">ENQ20_14590</name>
</gene>
<organism evidence="3">
    <name type="scientific">Caldilinea aerophila</name>
    <dbReference type="NCBI Taxonomy" id="133453"/>
    <lineage>
        <taxon>Bacteria</taxon>
        <taxon>Bacillati</taxon>
        <taxon>Chloroflexota</taxon>
        <taxon>Caldilineae</taxon>
        <taxon>Caldilineales</taxon>
        <taxon>Caldilineaceae</taxon>
        <taxon>Caldilinea</taxon>
    </lineage>
</organism>
<dbReference type="AlphaFoldDB" id="A0A7C1FIJ2"/>
<keyword evidence="1" id="KW-0732">Signal</keyword>
<protein>
    <submittedName>
        <fullName evidence="3">ABC transporter substrate-binding protein</fullName>
    </submittedName>
</protein>
<evidence type="ECO:0000259" key="2">
    <source>
        <dbReference type="Pfam" id="PF00496"/>
    </source>
</evidence>
<dbReference type="CDD" id="cd08509">
    <property type="entry name" value="PBP2_TmCBP_oligosaccharides_like"/>
    <property type="match status" value="1"/>
</dbReference>
<reference evidence="3" key="1">
    <citation type="journal article" date="2020" name="mSystems">
        <title>Genome- and Community-Level Interaction Insights into Carbon Utilization and Element Cycling Functions of Hydrothermarchaeota in Hydrothermal Sediment.</title>
        <authorList>
            <person name="Zhou Z."/>
            <person name="Liu Y."/>
            <person name="Xu W."/>
            <person name="Pan J."/>
            <person name="Luo Z.H."/>
            <person name="Li M."/>
        </authorList>
    </citation>
    <scope>NUCLEOTIDE SEQUENCE [LARGE SCALE GENOMIC DNA]</scope>
    <source>
        <strain evidence="3">SpSt-289</strain>
    </source>
</reference>
<feature type="signal peptide" evidence="1">
    <location>
        <begin position="1"/>
        <end position="21"/>
    </location>
</feature>
<dbReference type="Gene3D" id="3.40.190.10">
    <property type="entry name" value="Periplasmic binding protein-like II"/>
    <property type="match status" value="1"/>
</dbReference>
<dbReference type="InterPro" id="IPR000914">
    <property type="entry name" value="SBP_5_dom"/>
</dbReference>
<comment type="caution">
    <text evidence="3">The sequence shown here is derived from an EMBL/GenBank/DDBJ whole genome shotgun (WGS) entry which is preliminary data.</text>
</comment>
<dbReference type="SUPFAM" id="SSF53850">
    <property type="entry name" value="Periplasmic binding protein-like II"/>
    <property type="match status" value="1"/>
</dbReference>
<dbReference type="EMBL" id="DSMG01000151">
    <property type="protein sequence ID" value="HDX32696.1"/>
    <property type="molecule type" value="Genomic_DNA"/>
</dbReference>
<dbReference type="Gene3D" id="3.10.105.10">
    <property type="entry name" value="Dipeptide-binding Protein, Domain 3"/>
    <property type="match status" value="1"/>
</dbReference>
<accession>A0A7C1FIJ2</accession>
<dbReference type="PANTHER" id="PTHR30290:SF65">
    <property type="entry name" value="MONOACYL PHOSPHATIDYLINOSITOL TETRAMANNOSIDE-BINDING PROTEIN LPQW-RELATED"/>
    <property type="match status" value="1"/>
</dbReference>
<feature type="domain" description="Solute-binding protein family 5" evidence="2">
    <location>
        <begin position="111"/>
        <end position="526"/>
    </location>
</feature>
<feature type="chain" id="PRO_5028040339" evidence="1">
    <location>
        <begin position="22"/>
        <end position="650"/>
    </location>
</feature>
<evidence type="ECO:0000256" key="1">
    <source>
        <dbReference type="SAM" id="SignalP"/>
    </source>
</evidence>
<dbReference type="GO" id="GO:0015833">
    <property type="term" value="P:peptide transport"/>
    <property type="evidence" value="ECO:0007669"/>
    <property type="project" value="TreeGrafter"/>
</dbReference>
<sequence>MKKWRFISLLLIIVLSLAACAAPQEGEGVAAPAPVAPAADTGFSQLPVNVPRNEVFIADQIFRYSVIDNYNFWVPGPHTPHRHALMMETFWYRDQETGERLYGAAISDPIYNEDYTQMSVDLRDNIYWSDGVQFTADDVVYTVELLKSNPQLAASGWSAGFNQFLDSVEKTSDFSVRFNLKEPNPRFHTYFETRWNGMYIMPKHIFEKVEDPVTFTFSDPVVLGTYNVVQSDPNGFWELFERREDWERTPAGIVVGKPGPKYVLTIFYGDSAKKAIAMSRGELDVFFDVDFEAFQTVLNTTPTARSWYADFPWAYPNEIDTRHFVFNLESDPIYANKDVRWALALALDIVDLQTEYIGGVAKVTVMPVPPTAPLRAMYLDPMEEWLQNLEIEIEPGVMYKPYDPTVPDQIAAWAEEQGYQIPGSPRDVFGTGWWKYDPETAERLLIKNGFSRDGNGKWLKPDGKPWVLELSSPPDENDAFRMANAAADMWSDFGIDVKLLGLERSVWEQNAAVGQFQVSTPWYSFVLASGDSWPQVSGWHPRLYVPNGQDSRSTGGTNIARINDPKVGEFIDAMVSVPPDSPENIEITKEFLKYWTEQMYFITPISFKKFVTWDERYWTGFPTSENPKYMPLYWFQGGKFTFQSLEPVNR</sequence>
<dbReference type="PANTHER" id="PTHR30290">
    <property type="entry name" value="PERIPLASMIC BINDING COMPONENT OF ABC TRANSPORTER"/>
    <property type="match status" value="1"/>
</dbReference>
<dbReference type="PROSITE" id="PS51257">
    <property type="entry name" value="PROKAR_LIPOPROTEIN"/>
    <property type="match status" value="1"/>
</dbReference>
<dbReference type="GO" id="GO:1904680">
    <property type="term" value="F:peptide transmembrane transporter activity"/>
    <property type="evidence" value="ECO:0007669"/>
    <property type="project" value="TreeGrafter"/>
</dbReference>
<dbReference type="Gene3D" id="3.90.76.10">
    <property type="entry name" value="Dipeptide-binding Protein, Domain 1"/>
    <property type="match status" value="1"/>
</dbReference>
<proteinExistence type="predicted"/>
<dbReference type="Pfam" id="PF00496">
    <property type="entry name" value="SBP_bac_5"/>
    <property type="match status" value="1"/>
</dbReference>